<feature type="signal peptide" evidence="1">
    <location>
        <begin position="1"/>
        <end position="18"/>
    </location>
</feature>
<evidence type="ECO:0000313" key="3">
    <source>
        <dbReference type="Proteomes" id="UP001055115"/>
    </source>
</evidence>
<evidence type="ECO:0000313" key="2">
    <source>
        <dbReference type="EMBL" id="GKT50155.1"/>
    </source>
</evidence>
<accession>A0AA37PDJ7</accession>
<sequence>MRVSNIVVSLSSVTLASALNLPLLPNLIGSVTTTSIPVASATSTATPISSGAKALLEKLAAVDTAIATIKNSISNFQPQNGAVVDVVEIAKSFGSNSILNLAINNALLQTQSLNVKLSSDESKRVTDFLNNNIAQHYKEALALLMAKKNDLETASLKDSGLLNTLLGGNSLLDTISKGLGLGLANQETLNTALINILDPAYQTVGLAVANLIQSLFDGSLRLTVL</sequence>
<evidence type="ECO:0000256" key="1">
    <source>
        <dbReference type="SAM" id="SignalP"/>
    </source>
</evidence>
<organism evidence="2 3">
    <name type="scientific">Colletotrichum spaethianum</name>
    <dbReference type="NCBI Taxonomy" id="700344"/>
    <lineage>
        <taxon>Eukaryota</taxon>
        <taxon>Fungi</taxon>
        <taxon>Dikarya</taxon>
        <taxon>Ascomycota</taxon>
        <taxon>Pezizomycotina</taxon>
        <taxon>Sordariomycetes</taxon>
        <taxon>Hypocreomycetidae</taxon>
        <taxon>Glomerellales</taxon>
        <taxon>Glomerellaceae</taxon>
        <taxon>Colletotrichum</taxon>
        <taxon>Colletotrichum spaethianum species complex</taxon>
    </lineage>
</organism>
<comment type="caution">
    <text evidence="2">The sequence shown here is derived from an EMBL/GenBank/DDBJ whole genome shotgun (WGS) entry which is preliminary data.</text>
</comment>
<reference evidence="2 3" key="1">
    <citation type="submission" date="2022-03" db="EMBL/GenBank/DDBJ databases">
        <title>Genome data of Colletotrichum spp.</title>
        <authorList>
            <person name="Utami Y.D."/>
            <person name="Hiruma K."/>
        </authorList>
    </citation>
    <scope>NUCLEOTIDE SEQUENCE [LARGE SCALE GENOMIC DNA]</scope>
    <source>
        <strain evidence="2 3">MAFF 239500</strain>
    </source>
</reference>
<dbReference type="GeneID" id="73331138"/>
<evidence type="ECO:0008006" key="4">
    <source>
        <dbReference type="Google" id="ProtNLM"/>
    </source>
</evidence>
<name>A0AA37PDJ7_9PEZI</name>
<dbReference type="RefSeq" id="XP_049132505.1">
    <property type="nucleotide sequence ID" value="XM_049276548.1"/>
</dbReference>
<dbReference type="EMBL" id="BQXU01000034">
    <property type="protein sequence ID" value="GKT50155.1"/>
    <property type="molecule type" value="Genomic_DNA"/>
</dbReference>
<protein>
    <recommendedName>
        <fullName evidence="4">Cell wall protein</fullName>
    </recommendedName>
</protein>
<dbReference type="AlphaFoldDB" id="A0AA37PDJ7"/>
<keyword evidence="1" id="KW-0732">Signal</keyword>
<dbReference type="Proteomes" id="UP001055115">
    <property type="component" value="Unassembled WGS sequence"/>
</dbReference>
<proteinExistence type="predicted"/>
<gene>
    <name evidence="2" type="ORF">ColSpa_10336</name>
</gene>
<keyword evidence="3" id="KW-1185">Reference proteome</keyword>
<feature type="chain" id="PRO_5041429714" description="Cell wall protein" evidence="1">
    <location>
        <begin position="19"/>
        <end position="225"/>
    </location>
</feature>